<evidence type="ECO:0000313" key="2">
    <source>
        <dbReference type="Proteomes" id="UP000678393"/>
    </source>
</evidence>
<keyword evidence="2" id="KW-1185">Reference proteome</keyword>
<dbReference type="Gene3D" id="2.60.120.290">
    <property type="entry name" value="Spermadhesin, CUB domain"/>
    <property type="match status" value="1"/>
</dbReference>
<accession>A0A8S3YM30</accession>
<sequence>MAADGDFYQWIIEGQPGEVLKIEFDALTIEDHMENVRVYSGGPSIVTSDLIQDIRNKLIPEDLTNFAFCFYVKFVTDTEASWKQVNIVDVTNEASYISSPYYDSSMAPVSFKREWLLNAPEGELITLEVI</sequence>
<dbReference type="AlphaFoldDB" id="A0A8S3YM30"/>
<evidence type="ECO:0000313" key="1">
    <source>
        <dbReference type="EMBL" id="CAG5116605.1"/>
    </source>
</evidence>
<dbReference type="EMBL" id="CAJHNH020000275">
    <property type="protein sequence ID" value="CAG5116605.1"/>
    <property type="molecule type" value="Genomic_DNA"/>
</dbReference>
<proteinExistence type="predicted"/>
<dbReference type="InterPro" id="IPR035914">
    <property type="entry name" value="Sperma_CUB_dom_sf"/>
</dbReference>
<name>A0A8S3YM30_9EUPU</name>
<dbReference type="OrthoDB" id="6121276at2759"/>
<organism evidence="1 2">
    <name type="scientific">Candidula unifasciata</name>
    <dbReference type="NCBI Taxonomy" id="100452"/>
    <lineage>
        <taxon>Eukaryota</taxon>
        <taxon>Metazoa</taxon>
        <taxon>Spiralia</taxon>
        <taxon>Lophotrochozoa</taxon>
        <taxon>Mollusca</taxon>
        <taxon>Gastropoda</taxon>
        <taxon>Heterobranchia</taxon>
        <taxon>Euthyneura</taxon>
        <taxon>Panpulmonata</taxon>
        <taxon>Eupulmonata</taxon>
        <taxon>Stylommatophora</taxon>
        <taxon>Helicina</taxon>
        <taxon>Helicoidea</taxon>
        <taxon>Geomitridae</taxon>
        <taxon>Candidula</taxon>
    </lineage>
</organism>
<feature type="non-terminal residue" evidence="1">
    <location>
        <position position="130"/>
    </location>
</feature>
<gene>
    <name evidence="1" type="ORF">CUNI_LOCUS2163</name>
</gene>
<dbReference type="Proteomes" id="UP000678393">
    <property type="component" value="Unassembled WGS sequence"/>
</dbReference>
<protein>
    <submittedName>
        <fullName evidence="1">Uncharacterized protein</fullName>
    </submittedName>
</protein>
<reference evidence="1" key="1">
    <citation type="submission" date="2021-04" db="EMBL/GenBank/DDBJ databases">
        <authorList>
            <consortium name="Molecular Ecology Group"/>
        </authorList>
    </citation>
    <scope>NUCLEOTIDE SEQUENCE</scope>
</reference>
<comment type="caution">
    <text evidence="1">The sequence shown here is derived from an EMBL/GenBank/DDBJ whole genome shotgun (WGS) entry which is preliminary data.</text>
</comment>
<dbReference type="SUPFAM" id="SSF49854">
    <property type="entry name" value="Spermadhesin, CUB domain"/>
    <property type="match status" value="1"/>
</dbReference>